<evidence type="ECO:0000313" key="9">
    <source>
        <dbReference type="Proteomes" id="UP000193240"/>
    </source>
</evidence>
<evidence type="ECO:0000256" key="4">
    <source>
        <dbReference type="ARBA" id="ARBA00022643"/>
    </source>
</evidence>
<evidence type="ECO:0000256" key="3">
    <source>
        <dbReference type="ARBA" id="ARBA00022630"/>
    </source>
</evidence>
<dbReference type="CDD" id="cd02136">
    <property type="entry name" value="PnbA_NfnB-like"/>
    <property type="match status" value="1"/>
</dbReference>
<keyword evidence="5" id="KW-0560">Oxidoreductase</keyword>
<feature type="domain" description="Nitroreductase" evidence="7">
    <location>
        <begin position="33"/>
        <end position="215"/>
    </location>
</feature>
<dbReference type="Pfam" id="PF00881">
    <property type="entry name" value="Nitroreductase"/>
    <property type="match status" value="1"/>
</dbReference>
<dbReference type="AlphaFoldDB" id="A0A1Y2LKP6"/>
<dbReference type="InterPro" id="IPR000415">
    <property type="entry name" value="Nitroreductase-like"/>
</dbReference>
<evidence type="ECO:0000256" key="5">
    <source>
        <dbReference type="ARBA" id="ARBA00023002"/>
    </source>
</evidence>
<dbReference type="InterPro" id="IPR029479">
    <property type="entry name" value="Nitroreductase"/>
</dbReference>
<comment type="cofactor">
    <cofactor evidence="1">
        <name>FMN</name>
        <dbReference type="ChEBI" id="CHEBI:58210"/>
    </cofactor>
</comment>
<name>A0A1Y2LKP6_EPING</name>
<evidence type="ECO:0000256" key="1">
    <source>
        <dbReference type="ARBA" id="ARBA00001917"/>
    </source>
</evidence>
<sequence length="241" mass="26559">MEEQQKTPGSPTQNSIPTTTNKSPQTLTTLMQMRHSTRSFLPTPVPRALLHEALALAQQTPSNSNLQPWRLKVLTGPALERLSTALLAAVDQGRTPTTAPIPEAYRHYRSALGKEMYGPNGYAVAREDSQGMEAARRRNYTFFDAPLAMIVYMDRQLAEVDVMCVGMYVQALCLLLAERGLASCVQVSVAGYPDVVREVVGIREEMSVLSGIAVGFENEGSRLNRLRVERDGVAECVECME</sequence>
<keyword evidence="9" id="KW-1185">Reference proteome</keyword>
<keyword evidence="4" id="KW-0288">FMN</keyword>
<evidence type="ECO:0000259" key="7">
    <source>
        <dbReference type="Pfam" id="PF00881"/>
    </source>
</evidence>
<dbReference type="Gene3D" id="3.40.109.10">
    <property type="entry name" value="NADH Oxidase"/>
    <property type="match status" value="1"/>
</dbReference>
<proteinExistence type="inferred from homology"/>
<comment type="similarity">
    <text evidence="2">Belongs to the nitroreductase family.</text>
</comment>
<dbReference type="InParanoid" id="A0A1Y2LKP6"/>
<dbReference type="PANTHER" id="PTHR43673">
    <property type="entry name" value="NAD(P)H NITROREDUCTASE YDGI-RELATED"/>
    <property type="match status" value="1"/>
</dbReference>
<protein>
    <recommendedName>
        <fullName evidence="7">Nitroreductase domain-containing protein</fullName>
    </recommendedName>
</protein>
<accession>A0A1Y2LKP6</accession>
<evidence type="ECO:0000256" key="6">
    <source>
        <dbReference type="SAM" id="MobiDB-lite"/>
    </source>
</evidence>
<dbReference type="GO" id="GO:0016491">
    <property type="term" value="F:oxidoreductase activity"/>
    <property type="evidence" value="ECO:0007669"/>
    <property type="project" value="UniProtKB-KW"/>
</dbReference>
<feature type="region of interest" description="Disordered" evidence="6">
    <location>
        <begin position="1"/>
        <end position="24"/>
    </location>
</feature>
<evidence type="ECO:0000256" key="2">
    <source>
        <dbReference type="ARBA" id="ARBA00007118"/>
    </source>
</evidence>
<dbReference type="EMBL" id="KZ107857">
    <property type="protein sequence ID" value="OSS44441.1"/>
    <property type="molecule type" value="Genomic_DNA"/>
</dbReference>
<dbReference type="Proteomes" id="UP000193240">
    <property type="component" value="Unassembled WGS sequence"/>
</dbReference>
<organism evidence="8 9">
    <name type="scientific">Epicoccum nigrum</name>
    <name type="common">Soil fungus</name>
    <name type="synonym">Epicoccum purpurascens</name>
    <dbReference type="NCBI Taxonomy" id="105696"/>
    <lineage>
        <taxon>Eukaryota</taxon>
        <taxon>Fungi</taxon>
        <taxon>Dikarya</taxon>
        <taxon>Ascomycota</taxon>
        <taxon>Pezizomycotina</taxon>
        <taxon>Dothideomycetes</taxon>
        <taxon>Pleosporomycetidae</taxon>
        <taxon>Pleosporales</taxon>
        <taxon>Pleosporineae</taxon>
        <taxon>Didymellaceae</taxon>
        <taxon>Epicoccum</taxon>
    </lineage>
</organism>
<gene>
    <name evidence="8" type="ORF">B5807_10926</name>
</gene>
<dbReference type="STRING" id="105696.A0A1Y2LKP6"/>
<dbReference type="PANTHER" id="PTHR43673:SF2">
    <property type="entry name" value="NITROREDUCTASE"/>
    <property type="match status" value="1"/>
</dbReference>
<dbReference type="SUPFAM" id="SSF55469">
    <property type="entry name" value="FMN-dependent nitroreductase-like"/>
    <property type="match status" value="1"/>
</dbReference>
<keyword evidence="3" id="KW-0285">Flavoprotein</keyword>
<reference evidence="8 9" key="1">
    <citation type="journal article" date="2017" name="Genome Announc.">
        <title>Genome sequence of the saprophytic ascomycete Epicoccum nigrum ICMP 19927 strain isolated from New Zealand.</title>
        <authorList>
            <person name="Fokin M."/>
            <person name="Fleetwood D."/>
            <person name="Weir B.S."/>
            <person name="Villas-Boas S.G."/>
        </authorList>
    </citation>
    <scope>NUCLEOTIDE SEQUENCE [LARGE SCALE GENOMIC DNA]</scope>
    <source>
        <strain evidence="8 9">ICMP 19927</strain>
    </source>
</reference>
<dbReference type="OMA" id="FCYIDRD"/>
<evidence type="ECO:0000313" key="8">
    <source>
        <dbReference type="EMBL" id="OSS44441.1"/>
    </source>
</evidence>